<dbReference type="AlphaFoldDB" id="A0A5F8GUY3"/>
<evidence type="ECO:0000256" key="3">
    <source>
        <dbReference type="ARBA" id="ARBA00023319"/>
    </source>
</evidence>
<dbReference type="PANTHER" id="PTHR44427:SF1">
    <property type="entry name" value="CARCINOEMBRYONIC ANTIGEN-RELATED CELL ADHESION MOLECULE 1"/>
    <property type="match status" value="1"/>
</dbReference>
<dbReference type="Ensembl" id="ENSMODT00000083908.1">
    <property type="protein sequence ID" value="ENSMODP00000051312.1"/>
    <property type="gene ID" value="ENSMODG00000045440.1"/>
</dbReference>
<dbReference type="GeneTree" id="ENSGT01100000263479"/>
<dbReference type="InterPro" id="IPR013783">
    <property type="entry name" value="Ig-like_fold"/>
</dbReference>
<feature type="domain" description="Immunoglobulin" evidence="5">
    <location>
        <begin position="51"/>
        <end position="150"/>
    </location>
</feature>
<keyword evidence="7" id="KW-1185">Reference proteome</keyword>
<dbReference type="Gene3D" id="2.60.40.10">
    <property type="entry name" value="Immunoglobulins"/>
    <property type="match status" value="1"/>
</dbReference>
<accession>A0A5F8GUY3</accession>
<reference evidence="6" key="2">
    <citation type="submission" date="2025-08" db="UniProtKB">
        <authorList>
            <consortium name="Ensembl"/>
        </authorList>
    </citation>
    <scope>IDENTIFICATION</scope>
</reference>
<evidence type="ECO:0000256" key="4">
    <source>
        <dbReference type="SAM" id="MobiDB-lite"/>
    </source>
</evidence>
<dbReference type="Bgee" id="ENSMODG00000045440">
    <property type="expression patterns" value="Expressed in blood and 8 other cell types or tissues"/>
</dbReference>
<evidence type="ECO:0000313" key="6">
    <source>
        <dbReference type="Ensembl" id="ENSMODP00000051312.1"/>
    </source>
</evidence>
<feature type="region of interest" description="Disordered" evidence="4">
    <location>
        <begin position="180"/>
        <end position="210"/>
    </location>
</feature>
<feature type="compositionally biased region" description="Basic and acidic residues" evidence="4">
    <location>
        <begin position="194"/>
        <end position="203"/>
    </location>
</feature>
<keyword evidence="2" id="KW-0325">Glycoprotein</keyword>
<dbReference type="InterPro" id="IPR036179">
    <property type="entry name" value="Ig-like_dom_sf"/>
</dbReference>
<keyword evidence="1" id="KW-0732">Signal</keyword>
<keyword evidence="3" id="KW-0393">Immunoglobulin domain</keyword>
<evidence type="ECO:0000256" key="2">
    <source>
        <dbReference type="ARBA" id="ARBA00023180"/>
    </source>
</evidence>
<dbReference type="Proteomes" id="UP000002280">
    <property type="component" value="Chromosome 4"/>
</dbReference>
<evidence type="ECO:0000313" key="7">
    <source>
        <dbReference type="Proteomes" id="UP000002280"/>
    </source>
</evidence>
<dbReference type="OMA" id="VYGKCCP"/>
<dbReference type="InterPro" id="IPR050831">
    <property type="entry name" value="CEA_cell_adhesion"/>
</dbReference>
<dbReference type="InParanoid" id="A0A5F8GUY3"/>
<proteinExistence type="predicted"/>
<dbReference type="InterPro" id="IPR003599">
    <property type="entry name" value="Ig_sub"/>
</dbReference>
<evidence type="ECO:0000256" key="1">
    <source>
        <dbReference type="ARBA" id="ARBA00022729"/>
    </source>
</evidence>
<evidence type="ECO:0000259" key="5">
    <source>
        <dbReference type="SMART" id="SM00409"/>
    </source>
</evidence>
<name>A0A5F8GUY3_MONDO</name>
<sequence>MVPHNGQHRLWERSFEVPYNGGNPWKWLLITASILSCWSQPTSAQDLTVVPEPANVKEGDNVTLVLQGVSGTTLSYAWFSRSPGDSSDTEMVMYSVIYSMQTPANIRQKVLPNGSLLIPNLVLNDTKYYTVQMVDTFGKILRGGAPLTVYGKCCPTHGPRSCSNSLSLSGVRLLPTLLSQGAGRSPSLTHSHRKEPEEGRLPELRASCFS</sequence>
<dbReference type="PANTHER" id="PTHR44427">
    <property type="entry name" value="CARCINOEMBRYONIC ANTIGEN-RELATED CELL ADHESION MOLECULE 19"/>
    <property type="match status" value="1"/>
</dbReference>
<reference evidence="6" key="3">
    <citation type="submission" date="2025-09" db="UniProtKB">
        <authorList>
            <consortium name="Ensembl"/>
        </authorList>
    </citation>
    <scope>IDENTIFICATION</scope>
</reference>
<organism evidence="6 7">
    <name type="scientific">Monodelphis domestica</name>
    <name type="common">Gray short-tailed opossum</name>
    <dbReference type="NCBI Taxonomy" id="13616"/>
    <lineage>
        <taxon>Eukaryota</taxon>
        <taxon>Metazoa</taxon>
        <taxon>Chordata</taxon>
        <taxon>Craniata</taxon>
        <taxon>Vertebrata</taxon>
        <taxon>Euteleostomi</taxon>
        <taxon>Mammalia</taxon>
        <taxon>Metatheria</taxon>
        <taxon>Didelphimorphia</taxon>
        <taxon>Didelphidae</taxon>
        <taxon>Monodelphis</taxon>
    </lineage>
</organism>
<protein>
    <recommendedName>
        <fullName evidence="5">Immunoglobulin domain-containing protein</fullName>
    </recommendedName>
</protein>
<dbReference type="SMART" id="SM00409">
    <property type="entry name" value="IG"/>
    <property type="match status" value="1"/>
</dbReference>
<dbReference type="STRING" id="13616.ENSMODP00000051312"/>
<dbReference type="SUPFAM" id="SSF48726">
    <property type="entry name" value="Immunoglobulin"/>
    <property type="match status" value="1"/>
</dbReference>
<reference evidence="6 7" key="1">
    <citation type="journal article" date="2007" name="Nature">
        <title>Genome of the marsupial Monodelphis domestica reveals innovation in non-coding sequences.</title>
        <authorList>
            <person name="Mikkelsen T.S."/>
            <person name="Wakefield M.J."/>
            <person name="Aken B."/>
            <person name="Amemiya C.T."/>
            <person name="Chang J.L."/>
            <person name="Duke S."/>
            <person name="Garber M."/>
            <person name="Gentles A.J."/>
            <person name="Goodstadt L."/>
            <person name="Heger A."/>
            <person name="Jurka J."/>
            <person name="Kamal M."/>
            <person name="Mauceli E."/>
            <person name="Searle S.M."/>
            <person name="Sharpe T."/>
            <person name="Baker M.L."/>
            <person name="Batzer M.A."/>
            <person name="Benos P.V."/>
            <person name="Belov K."/>
            <person name="Clamp M."/>
            <person name="Cook A."/>
            <person name="Cuff J."/>
            <person name="Das R."/>
            <person name="Davidow L."/>
            <person name="Deakin J.E."/>
            <person name="Fazzari M.J."/>
            <person name="Glass J.L."/>
            <person name="Grabherr M."/>
            <person name="Greally J.M."/>
            <person name="Gu W."/>
            <person name="Hore T.A."/>
            <person name="Huttley G.A."/>
            <person name="Kleber M."/>
            <person name="Jirtle R.L."/>
            <person name="Koina E."/>
            <person name="Lee J.T."/>
            <person name="Mahony S."/>
            <person name="Marra M.A."/>
            <person name="Miller R.D."/>
            <person name="Nicholls R.D."/>
            <person name="Oda M."/>
            <person name="Papenfuss A.T."/>
            <person name="Parra Z.E."/>
            <person name="Pollock D.D."/>
            <person name="Ray D.A."/>
            <person name="Schein J.E."/>
            <person name="Speed T.P."/>
            <person name="Thompson K."/>
            <person name="VandeBerg J.L."/>
            <person name="Wade C.M."/>
            <person name="Walker J.A."/>
            <person name="Waters P.D."/>
            <person name="Webber C."/>
            <person name="Weidman J.R."/>
            <person name="Xie X."/>
            <person name="Zody M.C."/>
            <person name="Baldwin J."/>
            <person name="Abdouelleil A."/>
            <person name="Abdulkadir J."/>
            <person name="Abebe A."/>
            <person name="Abera B."/>
            <person name="Abreu J."/>
            <person name="Acer S.C."/>
            <person name="Aftuck L."/>
            <person name="Alexander A."/>
            <person name="An P."/>
            <person name="Anderson E."/>
            <person name="Anderson S."/>
            <person name="Arachi H."/>
            <person name="Azer M."/>
            <person name="Bachantsang P."/>
            <person name="Barry A."/>
            <person name="Bayul T."/>
            <person name="Berlin A."/>
            <person name="Bessette D."/>
            <person name="Bloom T."/>
            <person name="Bloom T."/>
            <person name="Boguslavskiy L."/>
            <person name="Bonnet C."/>
            <person name="Boukhgalter B."/>
            <person name="Bourzgui I."/>
            <person name="Brown A."/>
            <person name="Cahill P."/>
            <person name="Channer S."/>
            <person name="Cheshatsang Y."/>
            <person name="Chuda L."/>
            <person name="Citroen M."/>
            <person name="Collymore A."/>
            <person name="Cooke P."/>
            <person name="Costello M."/>
            <person name="D'Aco K."/>
            <person name="Daza R."/>
            <person name="De Haan G."/>
            <person name="DeGray S."/>
            <person name="DeMaso C."/>
            <person name="Dhargay N."/>
            <person name="Dooley K."/>
            <person name="Dooley E."/>
            <person name="Doricent M."/>
            <person name="Dorje P."/>
            <person name="Dorjee K."/>
            <person name="Dupes A."/>
            <person name="Elong R."/>
            <person name="Falk J."/>
            <person name="Farina A."/>
            <person name="Faro S."/>
            <person name="Ferguson D."/>
            <person name="Fisher S."/>
            <person name="Foley C.D."/>
            <person name="Franke A."/>
            <person name="Friedrich D."/>
            <person name="Gadbois L."/>
            <person name="Gearin G."/>
            <person name="Gearin C.R."/>
            <person name="Giannoukos G."/>
            <person name="Goode T."/>
            <person name="Graham J."/>
            <person name="Grandbois E."/>
            <person name="Grewal S."/>
            <person name="Gyaltsen K."/>
            <person name="Hafez N."/>
            <person name="Hagos B."/>
            <person name="Hall J."/>
            <person name="Henson C."/>
            <person name="Hollinger A."/>
            <person name="Honan T."/>
            <person name="Huard M.D."/>
            <person name="Hughes L."/>
            <person name="Hurhula B."/>
            <person name="Husby M.E."/>
            <person name="Kamat A."/>
            <person name="Kanga B."/>
            <person name="Kashin S."/>
            <person name="Khazanovich D."/>
            <person name="Kisner P."/>
            <person name="Lance K."/>
            <person name="Lara M."/>
            <person name="Lee W."/>
            <person name="Lennon N."/>
            <person name="Letendre F."/>
            <person name="LeVine R."/>
            <person name="Lipovsky A."/>
            <person name="Liu X."/>
            <person name="Liu J."/>
            <person name="Liu S."/>
            <person name="Lokyitsang T."/>
            <person name="Lokyitsang Y."/>
            <person name="Lubonja R."/>
            <person name="Lui A."/>
            <person name="MacDonald P."/>
            <person name="Magnisalis V."/>
            <person name="Maru K."/>
            <person name="Matthews C."/>
            <person name="McCusker W."/>
            <person name="McDonough S."/>
            <person name="Mehta T."/>
            <person name="Meldrim J."/>
            <person name="Meneus L."/>
            <person name="Mihai O."/>
            <person name="Mihalev A."/>
            <person name="Mihova T."/>
            <person name="Mittelman R."/>
            <person name="Mlenga V."/>
            <person name="Montmayeur A."/>
            <person name="Mulrain L."/>
            <person name="Navidi A."/>
            <person name="Naylor J."/>
            <person name="Negash T."/>
            <person name="Nguyen T."/>
            <person name="Nguyen N."/>
            <person name="Nicol R."/>
            <person name="Norbu C."/>
            <person name="Norbu N."/>
            <person name="Novod N."/>
            <person name="O'Neill B."/>
            <person name="Osman S."/>
            <person name="Markiewicz E."/>
            <person name="Oyono O.L."/>
            <person name="Patti C."/>
            <person name="Phunkhang P."/>
            <person name="Pierre F."/>
            <person name="Priest M."/>
            <person name="Raghuraman S."/>
            <person name="Rege F."/>
            <person name="Reyes R."/>
            <person name="Rise C."/>
            <person name="Rogov P."/>
            <person name="Ross K."/>
            <person name="Ryan E."/>
            <person name="Settipalli S."/>
            <person name="Shea T."/>
            <person name="Sherpa N."/>
            <person name="Shi L."/>
            <person name="Shih D."/>
            <person name="Sparrow T."/>
            <person name="Spaulding J."/>
            <person name="Stalker J."/>
            <person name="Stange-Thomann N."/>
            <person name="Stavropoulos S."/>
            <person name="Stone C."/>
            <person name="Strader C."/>
            <person name="Tesfaye S."/>
            <person name="Thomson T."/>
            <person name="Thoulutsang Y."/>
            <person name="Thoulutsang D."/>
            <person name="Topham K."/>
            <person name="Topping I."/>
            <person name="Tsamla T."/>
            <person name="Vassiliev H."/>
            <person name="Vo A."/>
            <person name="Wangchuk T."/>
            <person name="Wangdi T."/>
            <person name="Weiand M."/>
            <person name="Wilkinson J."/>
            <person name="Wilson A."/>
            <person name="Yadav S."/>
            <person name="Young G."/>
            <person name="Yu Q."/>
            <person name="Zembek L."/>
            <person name="Zhong D."/>
            <person name="Zimmer A."/>
            <person name="Zwirko Z."/>
            <person name="Jaffe D.B."/>
            <person name="Alvarez P."/>
            <person name="Brockman W."/>
            <person name="Butler J."/>
            <person name="Chin C."/>
            <person name="Gnerre S."/>
            <person name="MacCallum I."/>
            <person name="Graves J.A."/>
            <person name="Ponting C.P."/>
            <person name="Breen M."/>
            <person name="Samollow P.B."/>
            <person name="Lander E.S."/>
            <person name="Lindblad-Toh K."/>
        </authorList>
    </citation>
    <scope>NUCLEOTIDE SEQUENCE [LARGE SCALE GENOMIC DNA]</scope>
</reference>